<comment type="caution">
    <text evidence="9">The sequence shown here is derived from an EMBL/GenBank/DDBJ whole genome shotgun (WGS) entry which is preliminary data.</text>
</comment>
<keyword evidence="2" id="KW-0479">Metal-binding</keyword>
<keyword evidence="7" id="KW-0464">Manganese</keyword>
<dbReference type="PANTHER" id="PTHR47917:SF1">
    <property type="entry name" value="COENZYME F420:L-GLUTAMATE LIGASE"/>
    <property type="match status" value="1"/>
</dbReference>
<dbReference type="PANTHER" id="PTHR47917">
    <property type="match status" value="1"/>
</dbReference>
<dbReference type="GO" id="GO:0046872">
    <property type="term" value="F:metal ion binding"/>
    <property type="evidence" value="ECO:0007669"/>
    <property type="project" value="UniProtKB-KW"/>
</dbReference>
<dbReference type="Pfam" id="PF01996">
    <property type="entry name" value="F420_ligase"/>
    <property type="match status" value="1"/>
</dbReference>
<dbReference type="PATRIC" id="fig|1329909.3.peg.3288"/>
<keyword evidence="10" id="KW-1185">Reference proteome</keyword>
<dbReference type="InterPro" id="IPR002847">
    <property type="entry name" value="F420-0_gamma-glut_ligase-dom"/>
</dbReference>
<sequence>MIAIHPLSDLPEIRAADDLPLLLRHSLESAGLWPPAAGDVLIVTQKIVSKAEGRLVDLETVEPGPAAVELAATVRKDPRLVELVLRESSAVVRAVPNVLITRHRLGHVMANSGIDRSNIGAGGGEQALLLPEDPDASALALRSALGGELAVVISDSFGRPWRHGVVGVAIGAAGLPSLVDRRGGQDRDGRRLEVTQIALADQVATAATLAMGEGDEGVPAVLIRGLPVPAGESGASALVRPLEEDLFR</sequence>
<gene>
    <name evidence="9" type="ORF">L288_17060</name>
</gene>
<evidence type="ECO:0000259" key="8">
    <source>
        <dbReference type="Pfam" id="PF01996"/>
    </source>
</evidence>
<dbReference type="GO" id="GO:0005525">
    <property type="term" value="F:GTP binding"/>
    <property type="evidence" value="ECO:0007669"/>
    <property type="project" value="UniProtKB-KW"/>
</dbReference>
<evidence type="ECO:0000256" key="7">
    <source>
        <dbReference type="ARBA" id="ARBA00023211"/>
    </source>
</evidence>
<feature type="domain" description="Coenzyme F420:L-glutamate ligase-like" evidence="8">
    <location>
        <begin position="10"/>
        <end position="225"/>
    </location>
</feature>
<keyword evidence="4" id="KW-0460">Magnesium</keyword>
<dbReference type="InterPro" id="IPR008225">
    <property type="entry name" value="F420-0_g-glutamyl_ligase"/>
</dbReference>
<dbReference type="EMBL" id="ATHO01000148">
    <property type="protein sequence ID" value="EQB02047.1"/>
    <property type="molecule type" value="Genomic_DNA"/>
</dbReference>
<evidence type="ECO:0000256" key="4">
    <source>
        <dbReference type="ARBA" id="ARBA00022842"/>
    </source>
</evidence>
<dbReference type="RefSeq" id="WP_021239457.1">
    <property type="nucleotide sequence ID" value="NZ_ATHO01000148.1"/>
</dbReference>
<dbReference type="SUPFAM" id="SSF144010">
    <property type="entry name" value="CofE-like"/>
    <property type="match status" value="1"/>
</dbReference>
<evidence type="ECO:0000256" key="1">
    <source>
        <dbReference type="ARBA" id="ARBA00022598"/>
    </source>
</evidence>
<evidence type="ECO:0000313" key="9">
    <source>
        <dbReference type="EMBL" id="EQB02047.1"/>
    </source>
</evidence>
<proteinExistence type="predicted"/>
<evidence type="ECO:0000256" key="3">
    <source>
        <dbReference type="ARBA" id="ARBA00022741"/>
    </source>
</evidence>
<dbReference type="AlphaFoldDB" id="T0GMX7"/>
<dbReference type="Proteomes" id="UP000015525">
    <property type="component" value="Unassembled WGS sequence"/>
</dbReference>
<dbReference type="GO" id="GO:0052618">
    <property type="term" value="F:coenzyme F420-0:L-glutamate ligase activity"/>
    <property type="evidence" value="ECO:0007669"/>
    <property type="project" value="TreeGrafter"/>
</dbReference>
<dbReference type="NCBIfam" id="TIGR01916">
    <property type="entry name" value="F420_cofE"/>
    <property type="match status" value="1"/>
</dbReference>
<protein>
    <submittedName>
        <fullName evidence="9">F420-0:gamma-glutamyl ligase</fullName>
    </submittedName>
</protein>
<organism evidence="9 10">
    <name type="scientific">Sphingobium quisquiliarum P25</name>
    <dbReference type="NCBI Taxonomy" id="1329909"/>
    <lineage>
        <taxon>Bacteria</taxon>
        <taxon>Pseudomonadati</taxon>
        <taxon>Pseudomonadota</taxon>
        <taxon>Alphaproteobacteria</taxon>
        <taxon>Sphingomonadales</taxon>
        <taxon>Sphingomonadaceae</taxon>
        <taxon>Sphingobium</taxon>
    </lineage>
</organism>
<evidence type="ECO:0000256" key="2">
    <source>
        <dbReference type="ARBA" id="ARBA00022723"/>
    </source>
</evidence>
<name>T0GMX7_9SPHN</name>
<dbReference type="Gene3D" id="3.90.1660.10">
    <property type="entry name" value="CofE-like domain"/>
    <property type="match status" value="1"/>
</dbReference>
<keyword evidence="1 9" id="KW-0436">Ligase</keyword>
<evidence type="ECO:0000313" key="10">
    <source>
        <dbReference type="Proteomes" id="UP000015525"/>
    </source>
</evidence>
<evidence type="ECO:0000256" key="5">
    <source>
        <dbReference type="ARBA" id="ARBA00022958"/>
    </source>
</evidence>
<reference evidence="9 10" key="1">
    <citation type="journal article" date="2013" name="Genome Announc.">
        <title>Draft Genome Sequence of Sphingobium quisquiliarum Strain P25T, a Novel Hexachlorocyclohexane (HCH)-Degrading Bacterium Isolated from an HCH Dumpsite.</title>
        <authorList>
            <person name="Kumar Singh A."/>
            <person name="Sangwan N."/>
            <person name="Sharma A."/>
            <person name="Gupta V."/>
            <person name="Khurana J.P."/>
            <person name="Lal R."/>
        </authorList>
    </citation>
    <scope>NUCLEOTIDE SEQUENCE [LARGE SCALE GENOMIC DNA]</scope>
    <source>
        <strain evidence="9 10">P25</strain>
    </source>
</reference>
<evidence type="ECO:0000256" key="6">
    <source>
        <dbReference type="ARBA" id="ARBA00023134"/>
    </source>
</evidence>
<keyword evidence="5" id="KW-0630">Potassium</keyword>
<keyword evidence="3" id="KW-0547">Nucleotide-binding</keyword>
<keyword evidence="6" id="KW-0342">GTP-binding</keyword>
<dbReference type="Gene3D" id="3.30.1330.100">
    <property type="entry name" value="CofE-like"/>
    <property type="match status" value="1"/>
</dbReference>
<accession>T0GMX7</accession>